<gene>
    <name evidence="2" type="ORF">PACLA_8A012319</name>
</gene>
<proteinExistence type="predicted"/>
<dbReference type="InterPro" id="IPR000477">
    <property type="entry name" value="RT_dom"/>
</dbReference>
<evidence type="ECO:0000313" key="2">
    <source>
        <dbReference type="EMBL" id="CAB4008818.1"/>
    </source>
</evidence>
<sequence length="192" mass="21495">MQDIKLTRTNTKAFAYNTKSAVEFWGKFEAVIETRKRIYVATFYVAKAANCGNLLSLSTAQELGLISLHLDKLTSKDAALENILQKHSKVFSGLYRYKRLNYGTNAAAEIFQYTLQTALQGLKGVKNIIADDIIVFGSTRTEHDANLDKCLQRLAMKGLRLNRSKCNFLSTTLSFFGQVFSKEGTHPDPIGE</sequence>
<feature type="domain" description="Reverse transcriptase" evidence="1">
    <location>
        <begin position="80"/>
        <end position="178"/>
    </location>
</feature>
<evidence type="ECO:0000313" key="3">
    <source>
        <dbReference type="Proteomes" id="UP001152795"/>
    </source>
</evidence>
<dbReference type="PANTHER" id="PTHR37984">
    <property type="entry name" value="PROTEIN CBG26694"/>
    <property type="match status" value="1"/>
</dbReference>
<organism evidence="2 3">
    <name type="scientific">Paramuricea clavata</name>
    <name type="common">Red gorgonian</name>
    <name type="synonym">Violescent sea-whip</name>
    <dbReference type="NCBI Taxonomy" id="317549"/>
    <lineage>
        <taxon>Eukaryota</taxon>
        <taxon>Metazoa</taxon>
        <taxon>Cnidaria</taxon>
        <taxon>Anthozoa</taxon>
        <taxon>Octocorallia</taxon>
        <taxon>Malacalcyonacea</taxon>
        <taxon>Plexauridae</taxon>
        <taxon>Paramuricea</taxon>
    </lineage>
</organism>
<reference evidence="2" key="1">
    <citation type="submission" date="2020-04" db="EMBL/GenBank/DDBJ databases">
        <authorList>
            <person name="Alioto T."/>
            <person name="Alioto T."/>
            <person name="Gomez Garrido J."/>
        </authorList>
    </citation>
    <scope>NUCLEOTIDE SEQUENCE</scope>
    <source>
        <strain evidence="2">A484AB</strain>
    </source>
</reference>
<name>A0A7D9IIY9_PARCT</name>
<dbReference type="Gene3D" id="3.30.70.270">
    <property type="match status" value="1"/>
</dbReference>
<comment type="caution">
    <text evidence="2">The sequence shown here is derived from an EMBL/GenBank/DDBJ whole genome shotgun (WGS) entry which is preliminary data.</text>
</comment>
<dbReference type="EMBL" id="CACRXK020006237">
    <property type="protein sequence ID" value="CAB4008818.1"/>
    <property type="molecule type" value="Genomic_DNA"/>
</dbReference>
<accession>A0A7D9IIY9</accession>
<dbReference type="InterPro" id="IPR043128">
    <property type="entry name" value="Rev_trsase/Diguanyl_cyclase"/>
</dbReference>
<evidence type="ECO:0000259" key="1">
    <source>
        <dbReference type="Pfam" id="PF00078"/>
    </source>
</evidence>
<dbReference type="Pfam" id="PF00078">
    <property type="entry name" value="RVT_1"/>
    <property type="match status" value="1"/>
</dbReference>
<dbReference type="AlphaFoldDB" id="A0A7D9IIY9"/>
<dbReference type="InterPro" id="IPR043502">
    <property type="entry name" value="DNA/RNA_pol_sf"/>
</dbReference>
<dbReference type="SUPFAM" id="SSF56672">
    <property type="entry name" value="DNA/RNA polymerases"/>
    <property type="match status" value="1"/>
</dbReference>
<protein>
    <recommendedName>
        <fullName evidence="1">Reverse transcriptase domain-containing protein</fullName>
    </recommendedName>
</protein>
<dbReference type="FunFam" id="3.30.70.270:FF:000003">
    <property type="entry name" value="Transposon Ty3-G Gag-Pol polyprotein"/>
    <property type="match status" value="1"/>
</dbReference>
<dbReference type="OrthoDB" id="10060843at2759"/>
<dbReference type="Proteomes" id="UP001152795">
    <property type="component" value="Unassembled WGS sequence"/>
</dbReference>
<dbReference type="PANTHER" id="PTHR37984:SF5">
    <property type="entry name" value="PROTEIN NYNRIN-LIKE"/>
    <property type="match status" value="1"/>
</dbReference>
<keyword evidence="3" id="KW-1185">Reference proteome</keyword>
<dbReference type="InterPro" id="IPR050951">
    <property type="entry name" value="Retrovirus_Pol_polyprotein"/>
</dbReference>